<dbReference type="NCBIfam" id="TIGR01494">
    <property type="entry name" value="ATPase_P-type"/>
    <property type="match status" value="1"/>
</dbReference>
<evidence type="ECO:0000256" key="8">
    <source>
        <dbReference type="ARBA" id="ARBA00022723"/>
    </source>
</evidence>
<dbReference type="InterPro" id="IPR018303">
    <property type="entry name" value="ATPase_P-typ_P_site"/>
</dbReference>
<dbReference type="InterPro" id="IPR006121">
    <property type="entry name" value="HMA_dom"/>
</dbReference>
<dbReference type="SUPFAM" id="SSF81653">
    <property type="entry name" value="Calcium ATPase, transduction domain A"/>
    <property type="match status" value="1"/>
</dbReference>
<evidence type="ECO:0000256" key="3">
    <source>
        <dbReference type="ARBA" id="ARBA00012517"/>
    </source>
</evidence>
<evidence type="ECO:0000256" key="12">
    <source>
        <dbReference type="ARBA" id="ARBA00022842"/>
    </source>
</evidence>
<dbReference type="InterPro" id="IPR017969">
    <property type="entry name" value="Heavy-metal-associated_CS"/>
</dbReference>
<dbReference type="PRINTS" id="PR00943">
    <property type="entry name" value="CUATPASE"/>
</dbReference>
<evidence type="ECO:0000256" key="7">
    <source>
        <dbReference type="ARBA" id="ARBA00022692"/>
    </source>
</evidence>
<dbReference type="Proteomes" id="UP000320055">
    <property type="component" value="Unassembled WGS sequence"/>
</dbReference>
<comment type="catalytic activity">
    <reaction evidence="18">
        <text>Cu(+)(in) + ATP + H2O = Cu(+)(out) + ADP + phosphate + H(+)</text>
        <dbReference type="Rhea" id="RHEA:25792"/>
        <dbReference type="ChEBI" id="CHEBI:15377"/>
        <dbReference type="ChEBI" id="CHEBI:15378"/>
        <dbReference type="ChEBI" id="CHEBI:30616"/>
        <dbReference type="ChEBI" id="CHEBI:43474"/>
        <dbReference type="ChEBI" id="CHEBI:49552"/>
        <dbReference type="ChEBI" id="CHEBI:456216"/>
        <dbReference type="EC" id="7.2.2.8"/>
    </reaction>
</comment>
<dbReference type="GO" id="GO:0016887">
    <property type="term" value="F:ATP hydrolysis activity"/>
    <property type="evidence" value="ECO:0007669"/>
    <property type="project" value="InterPro"/>
</dbReference>
<dbReference type="GO" id="GO:0140581">
    <property type="term" value="F:P-type monovalent copper transporter activity"/>
    <property type="evidence" value="ECO:0007669"/>
    <property type="project" value="UniProtKB-EC"/>
</dbReference>
<dbReference type="EC" id="7.2.2.8" evidence="3"/>
<reference evidence="23 24" key="1">
    <citation type="submission" date="2019-01" db="EMBL/GenBank/DDBJ databases">
        <authorList>
            <person name="Brito A."/>
        </authorList>
    </citation>
    <scope>NUCLEOTIDE SEQUENCE [LARGE SCALE GENOMIC DNA]</scope>
    <source>
        <strain evidence="23">1</strain>
    </source>
</reference>
<keyword evidence="14 21" id="KW-1133">Transmembrane helix</keyword>
<keyword evidence="6" id="KW-0597">Phosphoprotein</keyword>
<feature type="transmembrane region" description="Helical" evidence="21">
    <location>
        <begin position="732"/>
        <end position="750"/>
    </location>
</feature>
<sequence length="762" mass="81950">MNSTSTKNLESANLKLRGMSCASCAIRIEEAIKNVPGVAECNVNFGAEQAAVKYNPRQTSIADIQDAVEEAGYSAYSLQEQAMLTGEDDIEQAARKAESRDLKLKIIVGGIISFILIVGSLPMMTGLTLPFIPAWLHNPWLQLILTTPVQFWCGYRFYISGWKAFKRHTATMDTLIALGTSAAYLYSVFATVFPDFFLNQGLMPEVYYETAAVIITMILLGQWFENRAKGKTSEAIRQLMGLQAKDARVIRNGREIDVPINEVQINDTILVRPGEKIPVDGEIVSGSSTIDEAMVTGESIPVKKQRGDEVIGATINKTGSFKFRATRVGTDTVLAQIVQLVQDAQGSKAPIQRLADKVTGWFVPTVIALSIITFVLWFTIMGNISLALINTVGLLIIACPCALGLATPTSVMVGTGKGAENGILIKGAESLELAHKLQTIVLDKTGTITQGKPTVTDYQAVRGVDYGAELKLLRLVAAVERNSEHPLAEAVVRYAQSQDVDLPESNDFEAVAGSGVQGTVSDRLVQIGTQRWMSELGIKTDTLQQQKDTWEAEAKTVVLIAVDGELEGIMGIADAVKPSSTAAVRALRNLNLEVVMLTGDNQKTAEAIARQVGIVRVEAEVRPDQKAAKVKELQQEGKIVAMVGDGINDAPALAQADVGIAIGTGTDVAISASDLTLISGELHGIVTAIQLSKATISNIRQNLFFAFIYNVLGIPIAAGVLFPFFGWLLNPIIAGIAMAFSSVSVVTNALRLRNFNPSKSLS</sequence>
<evidence type="ECO:0000256" key="16">
    <source>
        <dbReference type="ARBA" id="ARBA00023065"/>
    </source>
</evidence>
<keyword evidence="12" id="KW-0460">Magnesium</keyword>
<evidence type="ECO:0000256" key="11">
    <source>
        <dbReference type="ARBA" id="ARBA00022840"/>
    </source>
</evidence>
<keyword evidence="10" id="KW-0187">Copper transport</keyword>
<evidence type="ECO:0000256" key="10">
    <source>
        <dbReference type="ARBA" id="ARBA00022796"/>
    </source>
</evidence>
<comment type="similarity">
    <text evidence="2 21">Belongs to the cation transport ATPase (P-type) (TC 3.A.3) family. Type IB subfamily.</text>
</comment>
<evidence type="ECO:0000256" key="1">
    <source>
        <dbReference type="ARBA" id="ARBA00004651"/>
    </source>
</evidence>
<dbReference type="GO" id="GO:0005507">
    <property type="term" value="F:copper ion binding"/>
    <property type="evidence" value="ECO:0007669"/>
    <property type="project" value="TreeGrafter"/>
</dbReference>
<keyword evidence="5 21" id="KW-1003">Cell membrane</keyword>
<feature type="transmembrane region" description="Helical" evidence="21">
    <location>
        <begin position="139"/>
        <end position="158"/>
    </location>
</feature>
<dbReference type="PROSITE" id="PS01047">
    <property type="entry name" value="HMA_1"/>
    <property type="match status" value="1"/>
</dbReference>
<feature type="transmembrane region" description="Helical" evidence="21">
    <location>
        <begin position="206"/>
        <end position="224"/>
    </location>
</feature>
<evidence type="ECO:0000256" key="2">
    <source>
        <dbReference type="ARBA" id="ARBA00006024"/>
    </source>
</evidence>
<organism evidence="23 24">
    <name type="scientific">Hyella patelloides LEGE 07179</name>
    <dbReference type="NCBI Taxonomy" id="945734"/>
    <lineage>
        <taxon>Bacteria</taxon>
        <taxon>Bacillati</taxon>
        <taxon>Cyanobacteriota</taxon>
        <taxon>Cyanophyceae</taxon>
        <taxon>Pleurocapsales</taxon>
        <taxon>Hyellaceae</taxon>
        <taxon>Hyella</taxon>
    </lineage>
</organism>
<accession>A0A563VT95</accession>
<comment type="function">
    <text evidence="19">May play a role in the osmotic adaptation.</text>
</comment>
<dbReference type="FunFam" id="3.30.70.100:FF:000005">
    <property type="entry name" value="Copper-exporting P-type ATPase A"/>
    <property type="match status" value="1"/>
</dbReference>
<dbReference type="PANTHER" id="PTHR43520">
    <property type="entry name" value="ATP7, ISOFORM B"/>
    <property type="match status" value="1"/>
</dbReference>
<dbReference type="SUPFAM" id="SSF55008">
    <property type="entry name" value="HMA, heavy metal-associated domain"/>
    <property type="match status" value="1"/>
</dbReference>
<keyword evidence="11 21" id="KW-0067">ATP-binding</keyword>
<feature type="transmembrane region" description="Helical" evidence="21">
    <location>
        <begin position="703"/>
        <end position="726"/>
    </location>
</feature>
<dbReference type="InterPro" id="IPR044492">
    <property type="entry name" value="P_typ_ATPase_HD_dom"/>
</dbReference>
<name>A0A563VT95_9CYAN</name>
<dbReference type="PANTHER" id="PTHR43520:SF8">
    <property type="entry name" value="P-TYPE CU(+) TRANSPORTER"/>
    <property type="match status" value="1"/>
</dbReference>
<dbReference type="PROSITE" id="PS50846">
    <property type="entry name" value="HMA_2"/>
    <property type="match status" value="1"/>
</dbReference>
<keyword evidence="15" id="KW-0186">Copper</keyword>
<keyword evidence="13" id="KW-1278">Translocase</keyword>
<dbReference type="InterPro" id="IPR059000">
    <property type="entry name" value="ATPase_P-type_domA"/>
</dbReference>
<dbReference type="InterPro" id="IPR023299">
    <property type="entry name" value="ATPase_P-typ_cyto_dom_N"/>
</dbReference>
<dbReference type="GO" id="GO:0055070">
    <property type="term" value="P:copper ion homeostasis"/>
    <property type="evidence" value="ECO:0007669"/>
    <property type="project" value="TreeGrafter"/>
</dbReference>
<evidence type="ECO:0000256" key="17">
    <source>
        <dbReference type="ARBA" id="ARBA00023136"/>
    </source>
</evidence>
<evidence type="ECO:0000256" key="4">
    <source>
        <dbReference type="ARBA" id="ARBA00022448"/>
    </source>
</evidence>
<dbReference type="GO" id="GO:0005886">
    <property type="term" value="C:plasma membrane"/>
    <property type="evidence" value="ECO:0007669"/>
    <property type="project" value="UniProtKB-SubCell"/>
</dbReference>
<dbReference type="FunFam" id="2.70.150.10:FF:000002">
    <property type="entry name" value="Copper-transporting ATPase 1, putative"/>
    <property type="match status" value="1"/>
</dbReference>
<gene>
    <name evidence="23" type="primary">pacS</name>
    <name evidence="23" type="ORF">H1P_2750011</name>
</gene>
<keyword evidence="24" id="KW-1185">Reference proteome</keyword>
<dbReference type="CDD" id="cd00371">
    <property type="entry name" value="HMA"/>
    <property type="match status" value="1"/>
</dbReference>
<dbReference type="GO" id="GO:0005524">
    <property type="term" value="F:ATP binding"/>
    <property type="evidence" value="ECO:0007669"/>
    <property type="project" value="UniProtKB-UniRule"/>
</dbReference>
<dbReference type="InterPro" id="IPR036412">
    <property type="entry name" value="HAD-like_sf"/>
</dbReference>
<comment type="subcellular location">
    <subcellularLocation>
        <location evidence="1">Cell membrane</location>
        <topology evidence="1">Multi-pass membrane protein</topology>
    </subcellularLocation>
</comment>
<dbReference type="SFLD" id="SFLDF00027">
    <property type="entry name" value="p-type_atpase"/>
    <property type="match status" value="1"/>
</dbReference>
<dbReference type="InterPro" id="IPR001757">
    <property type="entry name" value="P_typ_ATPase"/>
</dbReference>
<dbReference type="SFLD" id="SFLDG00002">
    <property type="entry name" value="C1.7:_P-type_atpase_like"/>
    <property type="match status" value="1"/>
</dbReference>
<dbReference type="NCBIfam" id="TIGR01525">
    <property type="entry name" value="ATPase-IB_hvy"/>
    <property type="match status" value="1"/>
</dbReference>
<keyword evidence="9 21" id="KW-0547">Nucleotide-binding</keyword>
<dbReference type="RefSeq" id="WP_144873307.1">
    <property type="nucleotide sequence ID" value="NZ_LR214018.1"/>
</dbReference>
<dbReference type="InterPro" id="IPR036163">
    <property type="entry name" value="HMA_dom_sf"/>
</dbReference>
<dbReference type="OrthoDB" id="438550at2"/>
<evidence type="ECO:0000313" key="24">
    <source>
        <dbReference type="Proteomes" id="UP000320055"/>
    </source>
</evidence>
<dbReference type="Pfam" id="PF00403">
    <property type="entry name" value="HMA"/>
    <property type="match status" value="1"/>
</dbReference>
<evidence type="ECO:0000256" key="5">
    <source>
        <dbReference type="ARBA" id="ARBA00022475"/>
    </source>
</evidence>
<dbReference type="InterPro" id="IPR023298">
    <property type="entry name" value="ATPase_P-typ_TM_dom_sf"/>
</dbReference>
<evidence type="ECO:0000256" key="15">
    <source>
        <dbReference type="ARBA" id="ARBA00023008"/>
    </source>
</evidence>
<dbReference type="SFLD" id="SFLDS00003">
    <property type="entry name" value="Haloacid_Dehalogenase"/>
    <property type="match status" value="1"/>
</dbReference>
<dbReference type="InterPro" id="IPR023214">
    <property type="entry name" value="HAD_sf"/>
</dbReference>
<keyword evidence="7 21" id="KW-0812">Transmembrane</keyword>
<dbReference type="PRINTS" id="PR00119">
    <property type="entry name" value="CATATPASE"/>
</dbReference>
<dbReference type="PROSITE" id="PS00154">
    <property type="entry name" value="ATPASE_E1_E2"/>
    <property type="match status" value="1"/>
</dbReference>
<evidence type="ECO:0000256" key="19">
    <source>
        <dbReference type="ARBA" id="ARBA00056348"/>
    </source>
</evidence>
<dbReference type="CDD" id="cd02094">
    <property type="entry name" value="P-type_ATPase_Cu-like"/>
    <property type="match status" value="1"/>
</dbReference>
<evidence type="ECO:0000256" key="18">
    <source>
        <dbReference type="ARBA" id="ARBA00049289"/>
    </source>
</evidence>
<keyword evidence="4" id="KW-0813">Transport</keyword>
<dbReference type="Pfam" id="PF00122">
    <property type="entry name" value="E1-E2_ATPase"/>
    <property type="match status" value="1"/>
</dbReference>
<dbReference type="SUPFAM" id="SSF56784">
    <property type="entry name" value="HAD-like"/>
    <property type="match status" value="1"/>
</dbReference>
<proteinExistence type="inferred from homology"/>
<keyword evidence="23" id="KW-0378">Hydrolase</keyword>
<dbReference type="InterPro" id="IPR008250">
    <property type="entry name" value="ATPase_P-typ_transduc_dom_A_sf"/>
</dbReference>
<evidence type="ECO:0000256" key="14">
    <source>
        <dbReference type="ARBA" id="ARBA00022989"/>
    </source>
</evidence>
<dbReference type="InterPro" id="IPR027256">
    <property type="entry name" value="P-typ_ATPase_IB"/>
</dbReference>
<dbReference type="EMBL" id="CAACVJ010000196">
    <property type="protein sequence ID" value="VEP14618.1"/>
    <property type="molecule type" value="Genomic_DNA"/>
</dbReference>
<dbReference type="Gene3D" id="3.30.70.100">
    <property type="match status" value="1"/>
</dbReference>
<evidence type="ECO:0000256" key="13">
    <source>
        <dbReference type="ARBA" id="ARBA00022967"/>
    </source>
</evidence>
<keyword evidence="8 21" id="KW-0479">Metal-binding</keyword>
<evidence type="ECO:0000256" key="6">
    <source>
        <dbReference type="ARBA" id="ARBA00022553"/>
    </source>
</evidence>
<dbReference type="FunFam" id="3.40.50.1000:FF:000144">
    <property type="entry name" value="copper-transporting ATPase 1 isoform X2"/>
    <property type="match status" value="1"/>
</dbReference>
<feature type="transmembrane region" description="Helical" evidence="21">
    <location>
        <begin position="170"/>
        <end position="194"/>
    </location>
</feature>
<dbReference type="SUPFAM" id="SSF81665">
    <property type="entry name" value="Calcium ATPase, transmembrane domain M"/>
    <property type="match status" value="1"/>
</dbReference>
<dbReference type="Gene3D" id="3.40.50.1000">
    <property type="entry name" value="HAD superfamily/HAD-like"/>
    <property type="match status" value="1"/>
</dbReference>
<protein>
    <recommendedName>
        <fullName evidence="20">Probable copper-transporting ATPase PacS</fullName>
        <ecNumber evidence="3">7.2.2.8</ecNumber>
    </recommendedName>
</protein>
<evidence type="ECO:0000256" key="21">
    <source>
        <dbReference type="RuleBase" id="RU362081"/>
    </source>
</evidence>
<feature type="transmembrane region" description="Helical" evidence="21">
    <location>
        <begin position="106"/>
        <end position="127"/>
    </location>
</feature>
<feature type="domain" description="HMA" evidence="22">
    <location>
        <begin position="10"/>
        <end position="76"/>
    </location>
</feature>
<keyword evidence="17 21" id="KW-0472">Membrane</keyword>
<dbReference type="Gene3D" id="2.70.150.10">
    <property type="entry name" value="Calcium-transporting ATPase, cytoplasmic transduction domain A"/>
    <property type="match status" value="1"/>
</dbReference>
<dbReference type="AlphaFoldDB" id="A0A563VT95"/>
<dbReference type="GO" id="GO:0043682">
    <property type="term" value="F:P-type divalent copper transporter activity"/>
    <property type="evidence" value="ECO:0007669"/>
    <property type="project" value="TreeGrafter"/>
</dbReference>
<evidence type="ECO:0000313" key="23">
    <source>
        <dbReference type="EMBL" id="VEP14618.1"/>
    </source>
</evidence>
<evidence type="ECO:0000259" key="22">
    <source>
        <dbReference type="PROSITE" id="PS50846"/>
    </source>
</evidence>
<dbReference type="Pfam" id="PF00702">
    <property type="entry name" value="Hydrolase"/>
    <property type="match status" value="1"/>
</dbReference>
<evidence type="ECO:0000256" key="9">
    <source>
        <dbReference type="ARBA" id="ARBA00022741"/>
    </source>
</evidence>
<evidence type="ECO:0000256" key="20">
    <source>
        <dbReference type="ARBA" id="ARBA00072218"/>
    </source>
</evidence>
<keyword evidence="16" id="KW-0406">Ion transport</keyword>
<feature type="transmembrane region" description="Helical" evidence="21">
    <location>
        <begin position="386"/>
        <end position="407"/>
    </location>
</feature>
<dbReference type="Gene3D" id="3.40.1110.10">
    <property type="entry name" value="Calcium-transporting ATPase, cytoplasmic domain N"/>
    <property type="match status" value="1"/>
</dbReference>
<dbReference type="NCBIfam" id="TIGR01511">
    <property type="entry name" value="ATPase-IB1_Cu"/>
    <property type="match status" value="1"/>
</dbReference>
<feature type="transmembrane region" description="Helical" evidence="21">
    <location>
        <begin position="358"/>
        <end position="380"/>
    </location>
</feature>